<organism evidence="2 3">
    <name type="scientific">Ferrovibrio terrae</name>
    <dbReference type="NCBI Taxonomy" id="2594003"/>
    <lineage>
        <taxon>Bacteria</taxon>
        <taxon>Pseudomonadati</taxon>
        <taxon>Pseudomonadota</taxon>
        <taxon>Alphaproteobacteria</taxon>
        <taxon>Rhodospirillales</taxon>
        <taxon>Rhodospirillaceae</taxon>
        <taxon>Ferrovibrio</taxon>
    </lineage>
</organism>
<dbReference type="CDD" id="cd06558">
    <property type="entry name" value="crotonase-like"/>
    <property type="match status" value="1"/>
</dbReference>
<proteinExistence type="inferred from homology"/>
<reference evidence="2 3" key="1">
    <citation type="submission" date="2019-07" db="EMBL/GenBank/DDBJ databases">
        <title>Genome sequencing for Ferrovibrio sp. K5.</title>
        <authorList>
            <person name="Park S.-J."/>
        </authorList>
    </citation>
    <scope>NUCLEOTIDE SEQUENCE [LARGE SCALE GENOMIC DNA]</scope>
    <source>
        <strain evidence="2 3">K5</strain>
    </source>
</reference>
<dbReference type="Gene3D" id="3.90.226.10">
    <property type="entry name" value="2-enoyl-CoA Hydratase, Chain A, domain 1"/>
    <property type="match status" value="1"/>
</dbReference>
<dbReference type="EMBL" id="CP041636">
    <property type="protein sequence ID" value="QDO99063.1"/>
    <property type="molecule type" value="Genomic_DNA"/>
</dbReference>
<accession>A0A516H5I2</accession>
<dbReference type="InterPro" id="IPR001753">
    <property type="entry name" value="Enoyl-CoA_hydra/iso"/>
</dbReference>
<sequence>MPTTLLDIADGVARLTLNRPERHNSLVPSLLDSMNADLDRIAGHREIRAVVLQASGRSFSTGGDVAGFHAVPRGQRRAYAEGLVGSLNRTILALLRLPVPVIGRIQGAVTGGSLGLLLACDLAAITPQAFIQPYYAQVGFSPDGGWTAMLPARIGAQRAREIQLLNQRVSAQEALQLGLVTTCIETDTLDATIEGWLEKLKTMQPASLASTKALLAADCAAGLEAELRSFLELIDSDEAEAGMTRFLNRGI</sequence>
<dbReference type="PANTHER" id="PTHR42964">
    <property type="entry name" value="ENOYL-COA HYDRATASE"/>
    <property type="match status" value="1"/>
</dbReference>
<keyword evidence="2" id="KW-0413">Isomerase</keyword>
<dbReference type="Pfam" id="PF00378">
    <property type="entry name" value="ECH_1"/>
    <property type="match status" value="1"/>
</dbReference>
<dbReference type="InterPro" id="IPR029045">
    <property type="entry name" value="ClpP/crotonase-like_dom_sf"/>
</dbReference>
<protein>
    <submittedName>
        <fullName evidence="2">Enoyl-CoA hydratase/isomerase family protein</fullName>
    </submittedName>
</protein>
<comment type="similarity">
    <text evidence="1">Belongs to the enoyl-CoA hydratase/isomerase family.</text>
</comment>
<evidence type="ECO:0000313" key="3">
    <source>
        <dbReference type="Proteomes" id="UP000317496"/>
    </source>
</evidence>
<dbReference type="AlphaFoldDB" id="A0A516H5I2"/>
<dbReference type="OrthoDB" id="9777711at2"/>
<evidence type="ECO:0000313" key="2">
    <source>
        <dbReference type="EMBL" id="QDO99063.1"/>
    </source>
</evidence>
<dbReference type="PANTHER" id="PTHR42964:SF1">
    <property type="entry name" value="POLYKETIDE BIOSYNTHESIS ENOYL-COA HYDRATASE PKSH-RELATED"/>
    <property type="match status" value="1"/>
</dbReference>
<name>A0A516H5I2_9PROT</name>
<dbReference type="KEGG" id="fer:FNB15_18100"/>
<dbReference type="InterPro" id="IPR051683">
    <property type="entry name" value="Enoyl-CoA_Hydratase/Isomerase"/>
</dbReference>
<dbReference type="GO" id="GO:0016853">
    <property type="term" value="F:isomerase activity"/>
    <property type="evidence" value="ECO:0007669"/>
    <property type="project" value="UniProtKB-KW"/>
</dbReference>
<dbReference type="RefSeq" id="WP_144258059.1">
    <property type="nucleotide sequence ID" value="NZ_CP041636.1"/>
</dbReference>
<gene>
    <name evidence="2" type="ORF">FNB15_18100</name>
</gene>
<dbReference type="SUPFAM" id="SSF52096">
    <property type="entry name" value="ClpP/crotonase"/>
    <property type="match status" value="1"/>
</dbReference>
<evidence type="ECO:0000256" key="1">
    <source>
        <dbReference type="ARBA" id="ARBA00005254"/>
    </source>
</evidence>
<dbReference type="Proteomes" id="UP000317496">
    <property type="component" value="Chromosome"/>
</dbReference>
<keyword evidence="3" id="KW-1185">Reference proteome</keyword>